<evidence type="ECO:0000256" key="1">
    <source>
        <dbReference type="ARBA" id="ARBA00006767"/>
    </source>
</evidence>
<accession>A0A4D6WU72</accession>
<evidence type="ECO:0000313" key="5">
    <source>
        <dbReference type="EMBL" id="QCI05105.1"/>
    </source>
</evidence>
<evidence type="ECO:0000256" key="3">
    <source>
        <dbReference type="ARBA" id="ARBA00023274"/>
    </source>
</evidence>
<gene>
    <name evidence="5" type="primary">rps1</name>
</gene>
<dbReference type="EMBL" id="MK814617">
    <property type="protein sequence ID" value="QCI05105.1"/>
    <property type="molecule type" value="Genomic_DNA"/>
</dbReference>
<feature type="domain" description="S1 motif" evidence="4">
    <location>
        <begin position="190"/>
        <end position="258"/>
    </location>
</feature>
<proteinExistence type="inferred from homology"/>
<dbReference type="AlphaFoldDB" id="A0A4D6WU72"/>
<reference evidence="5" key="2">
    <citation type="submission" date="2019-04" db="EMBL/GenBank/DDBJ databases">
        <authorList>
            <person name="Pasella M."/>
        </authorList>
    </citation>
    <scope>NUCLEOTIDE SEQUENCE</scope>
    <source>
        <strain evidence="5">HV6547_1</strain>
    </source>
</reference>
<geneLocation type="plastid" evidence="5"/>
<reference evidence="5" key="1">
    <citation type="journal article" date="2019" name="Mol. Phylogenet. Evol.">
        <title>Morphological evolution and classification of the red algal order Ceramiales inferred using plastid phylogenomics.</title>
        <authorList>
            <person name="Diaz-Tapia P."/>
            <person name="Pasella M.M."/>
            <person name="Verbruggen H."/>
            <person name="Maggs C.A."/>
        </authorList>
    </citation>
    <scope>NUCLEOTIDE SEQUENCE</scope>
    <source>
        <strain evidence="5">HV6547_1</strain>
    </source>
</reference>
<organism evidence="5">
    <name type="scientific">Centroceras clavulatum</name>
    <dbReference type="NCBI Taxonomy" id="159503"/>
    <lineage>
        <taxon>Eukaryota</taxon>
        <taxon>Rhodophyta</taxon>
        <taxon>Florideophyceae</taxon>
        <taxon>Rhodymeniophycidae</taxon>
        <taxon>Ceramiales</taxon>
        <taxon>Ceramiaceae</taxon>
        <taxon>Centroceras</taxon>
    </lineage>
</organism>
<evidence type="ECO:0000256" key="2">
    <source>
        <dbReference type="ARBA" id="ARBA00022980"/>
    </source>
</evidence>
<protein>
    <submittedName>
        <fullName evidence="5">Ribosomal protein S1</fullName>
    </submittedName>
</protein>
<feature type="domain" description="S1 motif" evidence="4">
    <location>
        <begin position="112"/>
        <end position="176"/>
    </location>
</feature>
<sequence>MCNNKKLNSINFSLMLKKYSYNLHPGDIVAGTILYDEKEGLLVNIGDTIAGYLPNEEISLNFKNNLNKQKLLGTTREFFILANNINKKQSILSIKRLEYLRAWKRLKQIYKENIIFNLYIENLNKGGIVTYLESIQSFIPNSHLSFNIDQTLKEKKIRCKILIIDEKNNQVILSNKSAMLQLSKHKFRINEIVYGKIVKIKQYGLFIEINSILALLHISEISSTYIKNLYKSFSLGQIIKIKIIHIDLKQGRLSLSKKLFINHHQQS</sequence>
<keyword evidence="5" id="KW-0934">Plastid</keyword>
<keyword evidence="3" id="KW-0687">Ribonucleoprotein</keyword>
<evidence type="ECO:0000259" key="4">
    <source>
        <dbReference type="PROSITE" id="PS50126"/>
    </source>
</evidence>
<dbReference type="GO" id="GO:0006412">
    <property type="term" value="P:translation"/>
    <property type="evidence" value="ECO:0007669"/>
    <property type="project" value="TreeGrafter"/>
</dbReference>
<name>A0A4D6WU72_9FLOR</name>
<feature type="domain" description="S1 motif" evidence="4">
    <location>
        <begin position="26"/>
        <end position="95"/>
    </location>
</feature>
<dbReference type="CDD" id="cd00164">
    <property type="entry name" value="S1_like"/>
    <property type="match status" value="1"/>
</dbReference>
<comment type="similarity">
    <text evidence="1">Belongs to the bacterial ribosomal protein bS1 family.</text>
</comment>
<dbReference type="GO" id="GO:0003735">
    <property type="term" value="F:structural constituent of ribosome"/>
    <property type="evidence" value="ECO:0007669"/>
    <property type="project" value="TreeGrafter"/>
</dbReference>
<keyword evidence="2 5" id="KW-0689">Ribosomal protein</keyword>
<dbReference type="PANTHER" id="PTHR10724">
    <property type="entry name" value="30S RIBOSOMAL PROTEIN S1"/>
    <property type="match status" value="1"/>
</dbReference>
<dbReference type="Pfam" id="PF00575">
    <property type="entry name" value="S1"/>
    <property type="match status" value="1"/>
</dbReference>
<dbReference type="InterPro" id="IPR050437">
    <property type="entry name" value="Ribos_protein_bS1-like"/>
</dbReference>
<dbReference type="PANTHER" id="PTHR10724:SF7">
    <property type="entry name" value="SMALL RIBOSOMAL SUBUNIT PROTEIN BS1C"/>
    <property type="match status" value="1"/>
</dbReference>
<dbReference type="InterPro" id="IPR003029">
    <property type="entry name" value="S1_domain"/>
</dbReference>
<dbReference type="PROSITE" id="PS50126">
    <property type="entry name" value="S1"/>
    <property type="match status" value="3"/>
</dbReference>
<dbReference type="InterPro" id="IPR012340">
    <property type="entry name" value="NA-bd_OB-fold"/>
</dbReference>
<dbReference type="Gene3D" id="2.40.50.140">
    <property type="entry name" value="Nucleic acid-binding proteins"/>
    <property type="match status" value="3"/>
</dbReference>
<dbReference type="GO" id="GO:0005840">
    <property type="term" value="C:ribosome"/>
    <property type="evidence" value="ECO:0007669"/>
    <property type="project" value="UniProtKB-KW"/>
</dbReference>
<dbReference type="GO" id="GO:1990904">
    <property type="term" value="C:ribonucleoprotein complex"/>
    <property type="evidence" value="ECO:0007669"/>
    <property type="project" value="UniProtKB-KW"/>
</dbReference>
<dbReference type="SUPFAM" id="SSF50249">
    <property type="entry name" value="Nucleic acid-binding proteins"/>
    <property type="match status" value="3"/>
</dbReference>
<dbReference type="GO" id="GO:0003729">
    <property type="term" value="F:mRNA binding"/>
    <property type="evidence" value="ECO:0007669"/>
    <property type="project" value="TreeGrafter"/>
</dbReference>
<dbReference type="SMART" id="SM00316">
    <property type="entry name" value="S1"/>
    <property type="match status" value="3"/>
</dbReference>